<sequence length="602" mass="60703">MPLARRRAERRPPARGRGPIARERGSFAVVAAIWMLVAIAALGAVDIGNVFFVRRDLQRVADMAALAGAQRMDDQCAQPNAAAAANARSNGFDPAAGGNTLALACGRWDTQSNAGPSYFNAAATPLNAVQVTATQSVPYFFLGPSRTVSATSTAKATNVDQFTIGTTLASLQGGLVNNVLNALLGTNLGLSALSYQALASTQIKIGDLMAAANVLTVNELLATQVTAGQYAQLMLTALSRTQVVNANLQASVAALQAIAGAHLGGGTFRLGGQPGAPGVFALGLSDTQAAADAKINVFDALMVAAEVAAAGKPAVDVATGLQLAGQGARLKLQVIEPPTIVIGEAGTDPKTGAWRTQANNAQIRLYVSVDLGTTGLSPTGVLLPIAPLVSLVQNLIQVDLSLPLTLQVATGSAWLQSTSCAASAAASRATLGVQPGLANLCIGDVPTDLPAQQTFACNVPATLATLGVLSAPLLQVKSAVALPAVVPKASAATLTFNGVAGDADDYQTTNSNAVGSVIANALSGAAQSLTGSNGLALYVLGVSVPVGTILNPVVSVLLNLLGPVLSSLDQVVVPLLNLLGVQLGAATVHNLALTCGTAQTVY</sequence>
<dbReference type="Pfam" id="PF09977">
    <property type="entry name" value="Tad_C"/>
    <property type="match status" value="1"/>
</dbReference>
<accession>A0A0E1W7J2</accession>
<feature type="transmembrane region" description="Helical" evidence="1">
    <location>
        <begin position="25"/>
        <end position="45"/>
    </location>
</feature>
<organism evidence="3">
    <name type="scientific">Burkholderia pseudomallei 1710a</name>
    <dbReference type="NCBI Taxonomy" id="320371"/>
    <lineage>
        <taxon>Bacteria</taxon>
        <taxon>Pseudomonadati</taxon>
        <taxon>Pseudomonadota</taxon>
        <taxon>Betaproteobacteria</taxon>
        <taxon>Burkholderiales</taxon>
        <taxon>Burkholderiaceae</taxon>
        <taxon>Burkholderia</taxon>
        <taxon>pseudomallei group</taxon>
    </lineage>
</organism>
<dbReference type="Proteomes" id="UP000001812">
    <property type="component" value="Chromosome I"/>
</dbReference>
<gene>
    <name evidence="3" type="ORF">BURPS1710A_2237</name>
</gene>
<keyword evidence="1" id="KW-1133">Transmembrane helix</keyword>
<dbReference type="RefSeq" id="WP_004526869.1">
    <property type="nucleotide sequence ID" value="NZ_CM000832.1"/>
</dbReference>
<evidence type="ECO:0000259" key="2">
    <source>
        <dbReference type="Pfam" id="PF09977"/>
    </source>
</evidence>
<name>A0A0E1W7J2_BURPE</name>
<reference evidence="3" key="1">
    <citation type="submission" date="2009-05" db="EMBL/GenBank/DDBJ databases">
        <authorList>
            <person name="Harkins D.M."/>
            <person name="DeShazer D."/>
            <person name="Woods D.E."/>
            <person name="Brinkac L.M."/>
            <person name="Brown K.A."/>
            <person name="Hung G.C."/>
            <person name="Tuanyok A."/>
            <person name="Zhang B."/>
            <person name="Nierman W.C."/>
        </authorList>
    </citation>
    <scope>NUCLEOTIDE SEQUENCE [LARGE SCALE GENOMIC DNA]</scope>
    <source>
        <strain evidence="3">1710a</strain>
    </source>
</reference>
<evidence type="ECO:0000313" key="3">
    <source>
        <dbReference type="EMBL" id="EET09205.1"/>
    </source>
</evidence>
<protein>
    <recommendedName>
        <fullName evidence="2">DUF2134 domain-containing protein</fullName>
    </recommendedName>
</protein>
<dbReference type="InterPro" id="IPR018705">
    <property type="entry name" value="DUF2134_membrane"/>
</dbReference>
<dbReference type="HOGENOM" id="CLU_022237_0_0_4"/>
<keyword evidence="1" id="KW-0812">Transmembrane</keyword>
<dbReference type="AlphaFoldDB" id="A0A0E1W7J2"/>
<feature type="domain" description="DUF2134" evidence="2">
    <location>
        <begin position="67"/>
        <end position="154"/>
    </location>
</feature>
<dbReference type="EMBL" id="CM000832">
    <property type="protein sequence ID" value="EET09205.1"/>
    <property type="molecule type" value="Genomic_DNA"/>
</dbReference>
<proteinExistence type="predicted"/>
<keyword evidence="1" id="KW-0472">Membrane</keyword>
<evidence type="ECO:0000256" key="1">
    <source>
        <dbReference type="SAM" id="Phobius"/>
    </source>
</evidence>